<protein>
    <submittedName>
        <fullName evidence="1">Uncharacterized protein</fullName>
    </submittedName>
</protein>
<proteinExistence type="predicted"/>
<dbReference type="Proteomes" id="UP000799755">
    <property type="component" value="Unassembled WGS sequence"/>
</dbReference>
<name>A0ACB6QXV1_9PLEO</name>
<gene>
    <name evidence="1" type="ORF">BDR25DRAFT_222926</name>
</gene>
<accession>A0ACB6QXV1</accession>
<comment type="caution">
    <text evidence="1">The sequence shown here is derived from an EMBL/GenBank/DDBJ whole genome shotgun (WGS) entry which is preliminary data.</text>
</comment>
<evidence type="ECO:0000313" key="2">
    <source>
        <dbReference type="Proteomes" id="UP000799755"/>
    </source>
</evidence>
<dbReference type="EMBL" id="MU003504">
    <property type="protein sequence ID" value="KAF2471716.1"/>
    <property type="molecule type" value="Genomic_DNA"/>
</dbReference>
<organism evidence="1 2">
    <name type="scientific">Lindgomyces ingoldianus</name>
    <dbReference type="NCBI Taxonomy" id="673940"/>
    <lineage>
        <taxon>Eukaryota</taxon>
        <taxon>Fungi</taxon>
        <taxon>Dikarya</taxon>
        <taxon>Ascomycota</taxon>
        <taxon>Pezizomycotina</taxon>
        <taxon>Dothideomycetes</taxon>
        <taxon>Pleosporomycetidae</taxon>
        <taxon>Pleosporales</taxon>
        <taxon>Lindgomycetaceae</taxon>
        <taxon>Lindgomyces</taxon>
    </lineage>
</organism>
<reference evidence="1" key="1">
    <citation type="journal article" date="2020" name="Stud. Mycol.">
        <title>101 Dothideomycetes genomes: a test case for predicting lifestyles and emergence of pathogens.</title>
        <authorList>
            <person name="Haridas S."/>
            <person name="Albert R."/>
            <person name="Binder M."/>
            <person name="Bloem J."/>
            <person name="Labutti K."/>
            <person name="Salamov A."/>
            <person name="Andreopoulos B."/>
            <person name="Baker S."/>
            <person name="Barry K."/>
            <person name="Bills G."/>
            <person name="Bluhm B."/>
            <person name="Cannon C."/>
            <person name="Castanera R."/>
            <person name="Culley D."/>
            <person name="Daum C."/>
            <person name="Ezra D."/>
            <person name="Gonzalez J."/>
            <person name="Henrissat B."/>
            <person name="Kuo A."/>
            <person name="Liang C."/>
            <person name="Lipzen A."/>
            <person name="Lutzoni F."/>
            <person name="Magnuson J."/>
            <person name="Mondo S."/>
            <person name="Nolan M."/>
            <person name="Ohm R."/>
            <person name="Pangilinan J."/>
            <person name="Park H.-J."/>
            <person name="Ramirez L."/>
            <person name="Alfaro M."/>
            <person name="Sun H."/>
            <person name="Tritt A."/>
            <person name="Yoshinaga Y."/>
            <person name="Zwiers L.-H."/>
            <person name="Turgeon B."/>
            <person name="Goodwin S."/>
            <person name="Spatafora J."/>
            <person name="Crous P."/>
            <person name="Grigoriev I."/>
        </authorList>
    </citation>
    <scope>NUCLEOTIDE SEQUENCE</scope>
    <source>
        <strain evidence="1">ATCC 200398</strain>
    </source>
</reference>
<sequence length="413" mass="49048">MEVPGLPDSNLVNAIHPIFKPDRWAKGYEQHTQSFYHRMEPALQLASRFITEDCTLPWFHHITQGHRKYDKDSGNTRVFVAPAHTEHSGAGKKKTKEIFQRLSRVITFMFVPRKYRNTKHGSAYGVTAHSRHGFEWSHHFHNRDWPLIDESWKAHKHDKPCIAMNAQFQDYFYGGDENATPSQRYRMWFLFAVTIVHETAHAYYFWLRRRHNQEFDGKEPLWNKFQNRAELGFSWELITLGRVMNPLFNKIWPNYNLLASIQTELFYHECERQHKMREIFGTTNISFERISEGIANWCGQVPSTTWHGYDFWVHGGERPDMNCISVVHVIPVRWIADWFSEQEWIKKQRVWRETRTWTPPPLGPTFMLVYNRDRRGHASLHFAKLADLDPYLHAAHGQTHGIGLHDDYRDFEC</sequence>
<keyword evidence="2" id="KW-1185">Reference proteome</keyword>
<evidence type="ECO:0000313" key="1">
    <source>
        <dbReference type="EMBL" id="KAF2471716.1"/>
    </source>
</evidence>